<evidence type="ECO:0000256" key="5">
    <source>
        <dbReference type="SAM" id="Phobius"/>
    </source>
</evidence>
<evidence type="ECO:0000313" key="10">
    <source>
        <dbReference type="EMBL" id="CAF4829707.1"/>
    </source>
</evidence>
<evidence type="ECO:0000313" key="7">
    <source>
        <dbReference type="EMBL" id="CAF3338893.1"/>
    </source>
</evidence>
<evidence type="ECO:0000256" key="3">
    <source>
        <dbReference type="ARBA" id="ARBA00022989"/>
    </source>
</evidence>
<evidence type="ECO:0000313" key="8">
    <source>
        <dbReference type="EMBL" id="CAF3626732.1"/>
    </source>
</evidence>
<sequence length="557" mass="62752">MDSATYALDNMASLNTDLTDGTTSRSSSTTKSVSLDGLIRLCGDLGPFQFIHFFFINLISMSAGMVAFYYVYGAAEPKHRCQLSPSVWPNDVHYWPINQTHEFYINAYIPKEKDGIWNKCMRSTMKDRNSTLLNCPNGWAYDRSVFGYTFTEEANLVCYHTPKKSWVSTLMQTGGFSLLLIGSLGDKYGRRKTTIITTIFLCVMCLLTQISMQWIPMTVDTKFGLLLLNQLVSGLTVSTYSVAFILMLELTSAAHTSLVGNIALVAFTIGEAILTLCAYLTFDWELLKWTNTFFIALVLPYLYFMPETPFYLSGKRQYTELEALLRRIATRNNRSEAEWYPSYQEFLRDQSMADVHNERKMPFHQQLRQLFSNRDSLIKLFIINLIGFTTYLLYYEISYGLEVLNISPYIGILIGAVVEAAGYITSSLLIVTKFARKGSFILMLGLTTICVLIIPFIEKHSALASVFIAQFGKYTVSGAISVSWIFVPELFQTSIRSSANGLFIAFSHLGAIIAPVINTSVNETYLPITYYASSALAFIVVLLTMLLPETKDKTMDA</sequence>
<feature type="transmembrane region" description="Helical" evidence="5">
    <location>
        <begin position="50"/>
        <end position="72"/>
    </location>
</feature>
<feature type="transmembrane region" description="Helical" evidence="5">
    <location>
        <begin position="227"/>
        <end position="246"/>
    </location>
</feature>
<dbReference type="Proteomes" id="UP000663848">
    <property type="component" value="Unassembled WGS sequence"/>
</dbReference>
<feature type="transmembrane region" description="Helical" evidence="5">
    <location>
        <begin position="438"/>
        <end position="457"/>
    </location>
</feature>
<feature type="domain" description="Major facilitator superfamily (MFS) profile" evidence="6">
    <location>
        <begin position="115"/>
        <end position="552"/>
    </location>
</feature>
<evidence type="ECO:0000256" key="2">
    <source>
        <dbReference type="ARBA" id="ARBA00022692"/>
    </source>
</evidence>
<keyword evidence="3 5" id="KW-1133">Transmembrane helix</keyword>
<organism evidence="7 11">
    <name type="scientific">Rotaria socialis</name>
    <dbReference type="NCBI Taxonomy" id="392032"/>
    <lineage>
        <taxon>Eukaryota</taxon>
        <taxon>Metazoa</taxon>
        <taxon>Spiralia</taxon>
        <taxon>Gnathifera</taxon>
        <taxon>Rotifera</taxon>
        <taxon>Eurotatoria</taxon>
        <taxon>Bdelloidea</taxon>
        <taxon>Philodinida</taxon>
        <taxon>Philodinidae</taxon>
        <taxon>Rotaria</taxon>
    </lineage>
</organism>
<name>A0A817V8D7_9BILA</name>
<keyword evidence="2 5" id="KW-0812">Transmembrane</keyword>
<protein>
    <recommendedName>
        <fullName evidence="6">Major facilitator superfamily (MFS) profile domain-containing protein</fullName>
    </recommendedName>
</protein>
<proteinExistence type="predicted"/>
<reference evidence="7" key="1">
    <citation type="submission" date="2021-02" db="EMBL/GenBank/DDBJ databases">
        <authorList>
            <person name="Nowell W R."/>
        </authorList>
    </citation>
    <scope>NUCLEOTIDE SEQUENCE</scope>
</reference>
<dbReference type="GO" id="GO:0016020">
    <property type="term" value="C:membrane"/>
    <property type="evidence" value="ECO:0007669"/>
    <property type="project" value="UniProtKB-SubCell"/>
</dbReference>
<keyword evidence="4 5" id="KW-0472">Membrane</keyword>
<dbReference type="Proteomes" id="UP000663872">
    <property type="component" value="Unassembled WGS sequence"/>
</dbReference>
<dbReference type="Proteomes" id="UP000663869">
    <property type="component" value="Unassembled WGS sequence"/>
</dbReference>
<evidence type="ECO:0000256" key="1">
    <source>
        <dbReference type="ARBA" id="ARBA00004141"/>
    </source>
</evidence>
<dbReference type="InterPro" id="IPR020846">
    <property type="entry name" value="MFS_dom"/>
</dbReference>
<gene>
    <name evidence="7" type="ORF">FME351_LOCUS3399</name>
    <name evidence="8" type="ORF">GRG538_LOCUS23954</name>
    <name evidence="10" type="ORF">QYT958_LOCUS25619</name>
    <name evidence="9" type="ORF">TSG867_LOCUS26019</name>
</gene>
<evidence type="ECO:0000313" key="11">
    <source>
        <dbReference type="Proteomes" id="UP000663869"/>
    </source>
</evidence>
<dbReference type="PROSITE" id="PS50850">
    <property type="entry name" value="MFS"/>
    <property type="match status" value="1"/>
</dbReference>
<dbReference type="EMBL" id="CAJOBQ010002650">
    <property type="protein sequence ID" value="CAF4571973.1"/>
    <property type="molecule type" value="Genomic_DNA"/>
</dbReference>
<feature type="transmembrane region" description="Helical" evidence="5">
    <location>
        <begin position="195"/>
        <end position="215"/>
    </location>
</feature>
<dbReference type="EMBL" id="CAJNYU010000185">
    <property type="protein sequence ID" value="CAF3338893.1"/>
    <property type="molecule type" value="Genomic_DNA"/>
</dbReference>
<dbReference type="EMBL" id="CAJNYT010004015">
    <property type="protein sequence ID" value="CAF3626732.1"/>
    <property type="molecule type" value="Genomic_DNA"/>
</dbReference>
<feature type="transmembrane region" description="Helical" evidence="5">
    <location>
        <begin position="377"/>
        <end position="394"/>
    </location>
</feature>
<dbReference type="GO" id="GO:0022857">
    <property type="term" value="F:transmembrane transporter activity"/>
    <property type="evidence" value="ECO:0007669"/>
    <property type="project" value="InterPro"/>
</dbReference>
<feature type="transmembrane region" description="Helical" evidence="5">
    <location>
        <begin position="406"/>
        <end position="431"/>
    </location>
</feature>
<evidence type="ECO:0000313" key="9">
    <source>
        <dbReference type="EMBL" id="CAF4571973.1"/>
    </source>
</evidence>
<dbReference type="SUPFAM" id="SSF103473">
    <property type="entry name" value="MFS general substrate transporter"/>
    <property type="match status" value="1"/>
</dbReference>
<dbReference type="InterPro" id="IPR036259">
    <property type="entry name" value="MFS_trans_sf"/>
</dbReference>
<feature type="transmembrane region" description="Helical" evidence="5">
    <location>
        <begin position="288"/>
        <end position="306"/>
    </location>
</feature>
<evidence type="ECO:0000259" key="6">
    <source>
        <dbReference type="PROSITE" id="PS50850"/>
    </source>
</evidence>
<dbReference type="EMBL" id="CAJOBR010005831">
    <property type="protein sequence ID" value="CAF4829707.1"/>
    <property type="molecule type" value="Genomic_DNA"/>
</dbReference>
<feature type="transmembrane region" description="Helical" evidence="5">
    <location>
        <begin position="529"/>
        <end position="547"/>
    </location>
</feature>
<evidence type="ECO:0000256" key="4">
    <source>
        <dbReference type="ARBA" id="ARBA00023136"/>
    </source>
</evidence>
<accession>A0A817V8D7</accession>
<feature type="transmembrane region" description="Helical" evidence="5">
    <location>
        <begin position="499"/>
        <end position="517"/>
    </location>
</feature>
<dbReference type="Proteomes" id="UP000663862">
    <property type="component" value="Unassembled WGS sequence"/>
</dbReference>
<dbReference type="Gene3D" id="1.20.1250.20">
    <property type="entry name" value="MFS general substrate transporter like domains"/>
    <property type="match status" value="1"/>
</dbReference>
<feature type="transmembrane region" description="Helical" evidence="5">
    <location>
        <begin position="463"/>
        <end position="487"/>
    </location>
</feature>
<dbReference type="AlphaFoldDB" id="A0A817V8D7"/>
<dbReference type="Pfam" id="PF00083">
    <property type="entry name" value="Sugar_tr"/>
    <property type="match status" value="1"/>
</dbReference>
<comment type="subcellular location">
    <subcellularLocation>
        <location evidence="1">Membrane</location>
        <topology evidence="1">Multi-pass membrane protein</topology>
    </subcellularLocation>
</comment>
<dbReference type="InterPro" id="IPR005828">
    <property type="entry name" value="MFS_sugar_transport-like"/>
</dbReference>
<dbReference type="PANTHER" id="PTHR24064">
    <property type="entry name" value="SOLUTE CARRIER FAMILY 22 MEMBER"/>
    <property type="match status" value="1"/>
</dbReference>
<feature type="transmembrane region" description="Helical" evidence="5">
    <location>
        <begin position="258"/>
        <end position="282"/>
    </location>
</feature>
<comment type="caution">
    <text evidence="7">The sequence shown here is derived from an EMBL/GenBank/DDBJ whole genome shotgun (WGS) entry which is preliminary data.</text>
</comment>